<dbReference type="AlphaFoldDB" id="A0A3R7DZW6"/>
<keyword evidence="1" id="KW-0472">Membrane</keyword>
<accession>A0A3R7DZW6</accession>
<organism evidence="2 3">
    <name type="scientific">Halopiger aswanensis</name>
    <dbReference type="NCBI Taxonomy" id="148449"/>
    <lineage>
        <taxon>Archaea</taxon>
        <taxon>Methanobacteriati</taxon>
        <taxon>Methanobacteriota</taxon>
        <taxon>Stenosarchaea group</taxon>
        <taxon>Halobacteria</taxon>
        <taxon>Halobacteriales</taxon>
        <taxon>Natrialbaceae</taxon>
        <taxon>Halopiger</taxon>
    </lineage>
</organism>
<evidence type="ECO:0000256" key="1">
    <source>
        <dbReference type="SAM" id="Phobius"/>
    </source>
</evidence>
<dbReference type="RefSeq" id="WP_170155561.1">
    <property type="nucleotide sequence ID" value="NZ_RAPO01000002.1"/>
</dbReference>
<feature type="transmembrane region" description="Helical" evidence="1">
    <location>
        <begin position="39"/>
        <end position="56"/>
    </location>
</feature>
<keyword evidence="1" id="KW-1133">Transmembrane helix</keyword>
<name>A0A3R7DZW6_9EURY</name>
<reference evidence="2 3" key="1">
    <citation type="submission" date="2018-09" db="EMBL/GenBank/DDBJ databases">
        <title>Genomic Encyclopedia of Archaeal and Bacterial Type Strains, Phase II (KMG-II): from individual species to whole genera.</title>
        <authorList>
            <person name="Goeker M."/>
        </authorList>
    </citation>
    <scope>NUCLEOTIDE SEQUENCE [LARGE SCALE GENOMIC DNA]</scope>
    <source>
        <strain evidence="2 3">DSM 13151</strain>
    </source>
</reference>
<comment type="caution">
    <text evidence="2">The sequence shown here is derived from an EMBL/GenBank/DDBJ whole genome shotgun (WGS) entry which is preliminary data.</text>
</comment>
<dbReference type="EMBL" id="RAPO01000002">
    <property type="protein sequence ID" value="RKD95595.1"/>
    <property type="molecule type" value="Genomic_DNA"/>
</dbReference>
<proteinExistence type="predicted"/>
<keyword evidence="3" id="KW-1185">Reference proteome</keyword>
<sequence length="57" mass="5699">MEYLLYAGLVFAVLIGSIGAMVATTKDTAGGYGTVGDGLLALVVLGFAVLTIGTSVF</sequence>
<protein>
    <submittedName>
        <fullName evidence="2">Uncharacterized protein</fullName>
    </submittedName>
</protein>
<evidence type="ECO:0000313" key="2">
    <source>
        <dbReference type="EMBL" id="RKD95595.1"/>
    </source>
</evidence>
<dbReference type="OrthoDB" id="379028at2157"/>
<keyword evidence="1" id="KW-0812">Transmembrane</keyword>
<dbReference type="Proteomes" id="UP000283805">
    <property type="component" value="Unassembled WGS sequence"/>
</dbReference>
<evidence type="ECO:0000313" key="3">
    <source>
        <dbReference type="Proteomes" id="UP000283805"/>
    </source>
</evidence>
<gene>
    <name evidence="2" type="ORF">ATJ93_2453</name>
</gene>